<dbReference type="RefSeq" id="WP_163687124.1">
    <property type="nucleotide sequence ID" value="NZ_AP022608.1"/>
</dbReference>
<dbReference type="AlphaFoldDB" id="A0A7I7WQ16"/>
<gene>
    <name evidence="1" type="ORF">MGAD_29560</name>
</gene>
<reference evidence="1 2" key="1">
    <citation type="journal article" date="2019" name="Emerg. Microbes Infect.">
        <title>Comprehensive subspecies identification of 175 nontuberculous mycobacteria species based on 7547 genomic profiles.</title>
        <authorList>
            <person name="Matsumoto Y."/>
            <person name="Kinjo T."/>
            <person name="Motooka D."/>
            <person name="Nabeya D."/>
            <person name="Jung N."/>
            <person name="Uechi K."/>
            <person name="Horii T."/>
            <person name="Iida T."/>
            <person name="Fujita J."/>
            <person name="Nakamura S."/>
        </authorList>
    </citation>
    <scope>NUCLEOTIDE SEQUENCE [LARGE SCALE GENOMIC DNA]</scope>
    <source>
        <strain evidence="1 2">JCM 12688</strain>
    </source>
</reference>
<organism evidence="1 2">
    <name type="scientific">Mycolicibacterium gadium</name>
    <name type="common">Mycobacterium gadium</name>
    <dbReference type="NCBI Taxonomy" id="1794"/>
    <lineage>
        <taxon>Bacteria</taxon>
        <taxon>Bacillati</taxon>
        <taxon>Actinomycetota</taxon>
        <taxon>Actinomycetes</taxon>
        <taxon>Mycobacteriales</taxon>
        <taxon>Mycobacteriaceae</taxon>
        <taxon>Mycolicibacterium</taxon>
    </lineage>
</organism>
<name>A0A7I7WQ16_MYCGU</name>
<dbReference type="KEGG" id="mgad:MGAD_29560"/>
<dbReference type="Proteomes" id="UP000466187">
    <property type="component" value="Chromosome"/>
</dbReference>
<accession>A0A7I7WQ16</accession>
<evidence type="ECO:0000313" key="2">
    <source>
        <dbReference type="Proteomes" id="UP000466187"/>
    </source>
</evidence>
<dbReference type="EMBL" id="AP022608">
    <property type="protein sequence ID" value="BBZ18621.1"/>
    <property type="molecule type" value="Genomic_DNA"/>
</dbReference>
<proteinExistence type="predicted"/>
<sequence>MDGAGVVVFSAAMEDAAKHKTSQLENGGITHEFSIRDGESGVELNGDRVIWRLDLAKAEEVITYLHALKSNDRPGHQYVDISKPTDTLVLSREEYV</sequence>
<evidence type="ECO:0000313" key="1">
    <source>
        <dbReference type="EMBL" id="BBZ18621.1"/>
    </source>
</evidence>
<protein>
    <submittedName>
        <fullName evidence="1">Uncharacterized protein</fullName>
    </submittedName>
</protein>